<evidence type="ECO:0000256" key="6">
    <source>
        <dbReference type="ARBA" id="ARBA00022989"/>
    </source>
</evidence>
<evidence type="ECO:0000256" key="1">
    <source>
        <dbReference type="ARBA" id="ARBA00004141"/>
    </source>
</evidence>
<geneLocation type="mitochondrion" evidence="11"/>
<name>A0A6B9VPW8_GEUDE</name>
<evidence type="ECO:0000256" key="9">
    <source>
        <dbReference type="ARBA" id="ARBA00031586"/>
    </source>
</evidence>
<evidence type="ECO:0000256" key="10">
    <source>
        <dbReference type="SAM" id="Phobius"/>
    </source>
</evidence>
<evidence type="ECO:0000256" key="4">
    <source>
        <dbReference type="ARBA" id="ARBA00022692"/>
    </source>
</evidence>
<proteinExistence type="inferred from homology"/>
<organism evidence="11">
    <name type="scientific">Geukensia demissa</name>
    <name type="common">Ribbed mussel</name>
    <name type="synonym">Ischadium demissa</name>
    <dbReference type="NCBI Taxonomy" id="27807"/>
    <lineage>
        <taxon>Eukaryota</taxon>
        <taxon>Metazoa</taxon>
        <taxon>Spiralia</taxon>
        <taxon>Lophotrochozoa</taxon>
        <taxon>Mollusca</taxon>
        <taxon>Bivalvia</taxon>
        <taxon>Autobranchia</taxon>
        <taxon>Pteriomorphia</taxon>
        <taxon>Mytilida</taxon>
        <taxon>Mytiloidea</taxon>
        <taxon>Mytilidae</taxon>
        <taxon>Brachidontinae</taxon>
        <taxon>Geukensia</taxon>
    </lineage>
</organism>
<keyword evidence="8 10" id="KW-0472">Membrane</keyword>
<dbReference type="AlphaFoldDB" id="A0A6B9VPW8"/>
<keyword evidence="4 10" id="KW-0812">Transmembrane</keyword>
<reference evidence="11" key="1">
    <citation type="journal article" date="2020" name="J. Zoolog. Syst. Evol. Res.">
        <title>Highly divergent mitogenomes of Geukensia demissa (Bivalvia, Mytilidae) with extreme AT content.</title>
        <authorList>
            <person name="Lubosny M."/>
            <person name="Smietanka B."/>
            <person name="Przylucka A."/>
            <person name="Burzynski A."/>
        </authorList>
    </citation>
    <scope>NUCLEOTIDE SEQUENCE</scope>
    <source>
        <strain evidence="11">GEU_M</strain>
    </source>
</reference>
<sequence>MMSFMFILFMCSFFSVLFKSKSLIGTFISIELISLSLIGLSVMVMYENCAYVLMIITLAVSEAAISLTMVVVLVRNKGNDLVMNLMSDKS</sequence>
<dbReference type="Pfam" id="PF00420">
    <property type="entry name" value="Oxidored_q2"/>
    <property type="match status" value="1"/>
</dbReference>
<evidence type="ECO:0000256" key="3">
    <source>
        <dbReference type="ARBA" id="ARBA00016612"/>
    </source>
</evidence>
<keyword evidence="11" id="KW-0496">Mitochondrion</keyword>
<comment type="subcellular location">
    <subcellularLocation>
        <location evidence="1">Membrane</location>
        <topology evidence="1">Multi-pass membrane protein</topology>
    </subcellularLocation>
</comment>
<protein>
    <recommendedName>
        <fullName evidence="3">NADH-ubiquinone oxidoreductase chain 4L</fullName>
    </recommendedName>
    <alternativeName>
        <fullName evidence="9">NADH dehydrogenase subunit 4L</fullName>
    </alternativeName>
</protein>
<evidence type="ECO:0000256" key="8">
    <source>
        <dbReference type="ARBA" id="ARBA00023136"/>
    </source>
</evidence>
<dbReference type="EMBL" id="MN449488">
    <property type="protein sequence ID" value="QHO63857.1"/>
    <property type="molecule type" value="Genomic_DNA"/>
</dbReference>
<dbReference type="GO" id="GO:0016020">
    <property type="term" value="C:membrane"/>
    <property type="evidence" value="ECO:0007669"/>
    <property type="project" value="UniProtKB-SubCell"/>
</dbReference>
<dbReference type="InterPro" id="IPR039428">
    <property type="entry name" value="NUOK/Mnh_C1-like"/>
</dbReference>
<keyword evidence="5" id="KW-1278">Translocase</keyword>
<dbReference type="Gene3D" id="1.10.287.3510">
    <property type="match status" value="1"/>
</dbReference>
<evidence type="ECO:0000256" key="5">
    <source>
        <dbReference type="ARBA" id="ARBA00022967"/>
    </source>
</evidence>
<keyword evidence="6 10" id="KW-1133">Transmembrane helix</keyword>
<comment type="similarity">
    <text evidence="2">Belongs to the complex I subunit 4L family.</text>
</comment>
<evidence type="ECO:0000256" key="2">
    <source>
        <dbReference type="ARBA" id="ARBA00010519"/>
    </source>
</evidence>
<accession>A0A6B9VPW8</accession>
<evidence type="ECO:0000256" key="7">
    <source>
        <dbReference type="ARBA" id="ARBA00023027"/>
    </source>
</evidence>
<evidence type="ECO:0000313" key="11">
    <source>
        <dbReference type="EMBL" id="QHO63857.1"/>
    </source>
</evidence>
<gene>
    <name evidence="11" type="primary">ND4L</name>
</gene>
<keyword evidence="7" id="KW-0520">NAD</keyword>
<feature type="transmembrane region" description="Helical" evidence="10">
    <location>
        <begin position="50"/>
        <end position="74"/>
    </location>
</feature>